<evidence type="ECO:0000256" key="1">
    <source>
        <dbReference type="ARBA" id="ARBA00022723"/>
    </source>
</evidence>
<dbReference type="Proteomes" id="UP000432464">
    <property type="component" value="Unassembled WGS sequence"/>
</dbReference>
<comment type="caution">
    <text evidence="6">The sequence shown here is derived from an EMBL/GenBank/DDBJ whole genome shotgun (WGS) entry which is preliminary data.</text>
</comment>
<comment type="similarity">
    <text evidence="4">Belongs to the cyclic nucleotide phosphodiesterase class-III family.</text>
</comment>
<dbReference type="GO" id="GO:0046872">
    <property type="term" value="F:metal ion binding"/>
    <property type="evidence" value="ECO:0007669"/>
    <property type="project" value="UniProtKB-KW"/>
</dbReference>
<evidence type="ECO:0000256" key="3">
    <source>
        <dbReference type="ARBA" id="ARBA00023004"/>
    </source>
</evidence>
<evidence type="ECO:0000313" key="6">
    <source>
        <dbReference type="EMBL" id="MTE14440.1"/>
    </source>
</evidence>
<accession>A0A6I3L0X6</accession>
<dbReference type="Gene3D" id="3.60.21.10">
    <property type="match status" value="1"/>
</dbReference>
<keyword evidence="7" id="KW-1185">Reference proteome</keyword>
<keyword evidence="2 6" id="KW-0378">Hydrolase</keyword>
<dbReference type="PROSITE" id="PS50853">
    <property type="entry name" value="FN3"/>
    <property type="match status" value="1"/>
</dbReference>
<dbReference type="EMBL" id="WMBB01000007">
    <property type="protein sequence ID" value="MTE14440.1"/>
    <property type="molecule type" value="Genomic_DNA"/>
</dbReference>
<dbReference type="InterPro" id="IPR029052">
    <property type="entry name" value="Metallo-depent_PP-like"/>
</dbReference>
<evidence type="ECO:0000256" key="4">
    <source>
        <dbReference type="ARBA" id="ARBA00025742"/>
    </source>
</evidence>
<keyword evidence="3" id="KW-0408">Iron</keyword>
<dbReference type="Gene3D" id="2.60.40.10">
    <property type="entry name" value="Immunoglobulins"/>
    <property type="match status" value="1"/>
</dbReference>
<dbReference type="PANTHER" id="PTHR42988:SF2">
    <property type="entry name" value="CYCLIC NUCLEOTIDE PHOSPHODIESTERASE CBUA0032-RELATED"/>
    <property type="match status" value="1"/>
</dbReference>
<dbReference type="SUPFAM" id="SSF56300">
    <property type="entry name" value="Metallo-dependent phosphatases"/>
    <property type="match status" value="1"/>
</dbReference>
<evidence type="ECO:0000313" key="7">
    <source>
        <dbReference type="Proteomes" id="UP000432464"/>
    </source>
</evidence>
<name>A0A6I3L0X6_9NOCA</name>
<sequence length="465" mass="51426">MLEPRLRTMWLANAASGAAAVAVRTPRPVFAAEVRRAQRETVVASDLEVVTVTDHSAVITWTTRTRNRAGRLRPAPADTEVRIAPADGRGEARTWVFEGLRTPYHYAEVRDLEPGRAYRFEAYSDGQRAVPARTLVTRRSGTPESTGVFTTATPPPGRLLRTIALANDLHYGEPASGLFAGLFEGLRHNTDQYPEFMLRAMLEDLRLPDRAADHLVVAGDLTDSGTAEQSRGVRGSLDEWGSLGRDYFVCRGNHDVRSQEGTDHWGEVFHARERLVEYFVGGLRLIGLDTTRPRGAGGTISPPQLAYLRELLRGEPDRPTLIFGHHPVTRHAAVSNPGGPGFVLDRFNAAALHALYATAPGVFLHHSGHTHRNRLSRPDSGIGVEFLEVGAVKEYPGGYTLLRVHEGGYMVNFYKTRSEAARRWSTRTRSQYLGLHPDHALGSCVDRNHVVRRDFSGLRAEPSAR</sequence>
<dbReference type="AlphaFoldDB" id="A0A6I3L0X6"/>
<reference evidence="6 7" key="1">
    <citation type="submission" date="2019-11" db="EMBL/GenBank/DDBJ databases">
        <title>Nocardia sp. nov. CT2-14 isolated from soil.</title>
        <authorList>
            <person name="Kanchanasin P."/>
            <person name="Tanasupawat S."/>
            <person name="Yuki M."/>
            <person name="Kudo T."/>
        </authorList>
    </citation>
    <scope>NUCLEOTIDE SEQUENCE [LARGE SCALE GENOMIC DNA]</scope>
    <source>
        <strain evidence="6 7">CT2-14</strain>
    </source>
</reference>
<evidence type="ECO:0000256" key="2">
    <source>
        <dbReference type="ARBA" id="ARBA00022801"/>
    </source>
</evidence>
<dbReference type="InterPro" id="IPR003961">
    <property type="entry name" value="FN3_dom"/>
</dbReference>
<dbReference type="InterPro" id="IPR013783">
    <property type="entry name" value="Ig-like_fold"/>
</dbReference>
<organism evidence="6 7">
    <name type="scientific">Nocardia aurantiaca</name>
    <dbReference type="NCBI Taxonomy" id="2675850"/>
    <lineage>
        <taxon>Bacteria</taxon>
        <taxon>Bacillati</taxon>
        <taxon>Actinomycetota</taxon>
        <taxon>Actinomycetes</taxon>
        <taxon>Mycobacteriales</taxon>
        <taxon>Nocardiaceae</taxon>
        <taxon>Nocardia</taxon>
    </lineage>
</organism>
<dbReference type="GO" id="GO:0005975">
    <property type="term" value="P:carbohydrate metabolic process"/>
    <property type="evidence" value="ECO:0007669"/>
    <property type="project" value="UniProtKB-ARBA"/>
</dbReference>
<gene>
    <name evidence="6" type="ORF">GLP40_16925</name>
</gene>
<dbReference type="GO" id="GO:0016787">
    <property type="term" value="F:hydrolase activity"/>
    <property type="evidence" value="ECO:0007669"/>
    <property type="project" value="UniProtKB-KW"/>
</dbReference>
<dbReference type="InterPro" id="IPR050884">
    <property type="entry name" value="CNP_phosphodiesterase-III"/>
</dbReference>
<keyword evidence="1" id="KW-0479">Metal-binding</keyword>
<dbReference type="Pfam" id="PF00149">
    <property type="entry name" value="Metallophos"/>
    <property type="match status" value="1"/>
</dbReference>
<dbReference type="PANTHER" id="PTHR42988">
    <property type="entry name" value="PHOSPHOHYDROLASE"/>
    <property type="match status" value="1"/>
</dbReference>
<feature type="domain" description="Fibronectin type-III" evidence="5">
    <location>
        <begin position="43"/>
        <end position="156"/>
    </location>
</feature>
<evidence type="ECO:0000259" key="5">
    <source>
        <dbReference type="PROSITE" id="PS50853"/>
    </source>
</evidence>
<dbReference type="RefSeq" id="WP_154788874.1">
    <property type="nucleotide sequence ID" value="NZ_WMBB01000007.1"/>
</dbReference>
<proteinExistence type="inferred from homology"/>
<protein>
    <submittedName>
        <fullName evidence="6">Phosphohydrolase</fullName>
    </submittedName>
</protein>
<dbReference type="InterPro" id="IPR004843">
    <property type="entry name" value="Calcineurin-like_PHP"/>
</dbReference>